<reference evidence="4 5" key="1">
    <citation type="submission" date="2018-12" db="EMBL/GenBank/DDBJ databases">
        <title>bacterium Hansschlegelia zhihuaiae S113.</title>
        <authorList>
            <person name="He J."/>
        </authorList>
    </citation>
    <scope>NUCLEOTIDE SEQUENCE [LARGE SCALE GENOMIC DNA]</scope>
    <source>
        <strain evidence="4 5">S 113</strain>
    </source>
</reference>
<comment type="caution">
    <text evidence="4">The sequence shown here is derived from an EMBL/GenBank/DDBJ whole genome shotgun (WGS) entry which is preliminary data.</text>
</comment>
<name>A0A4Q0MLG2_9HYPH</name>
<dbReference type="InterPro" id="IPR001296">
    <property type="entry name" value="Glyco_trans_1"/>
</dbReference>
<dbReference type="Proteomes" id="UP000289708">
    <property type="component" value="Unassembled WGS sequence"/>
</dbReference>
<feature type="domain" description="Glycosyl transferase family 1" evidence="2">
    <location>
        <begin position="212"/>
        <end position="383"/>
    </location>
</feature>
<feature type="domain" description="Glycosyl transferase family 4" evidence="3">
    <location>
        <begin position="27"/>
        <end position="192"/>
    </location>
</feature>
<sequence>MDVLFIHNNFPGQFVHVSQAFARRPGVRVLAVGGPTAKVRPKVALAAYRIPENLPKAGHPLTERFNSDVIRGELAAGAMQRLKKETGCDPALVVGHSGWGETLFARDLFPNAKHVTFCEFFYNAKGSDVGFDPEFPEAGLRTALRVRAKNAGMLTALAASDLGLSPTEWQKRQHPEFLWDRIKVVHDGIDTVAAAPKPNARFEVPGTKLVLRPRDEVITFVNRQLEPYRGYHVFMRALPEILKRRPEAHVLIVGGDGVSYGRKAPDGQSWKEIYLNEVKDRLDMSRVHFLGQIPKSDFISMLQVSSAHVYLTYPFVLSWSLLEAMAAECLIVASGTPPVREVIEDGVTGRLFDFFDVDGLSELVVQTLAERESLGAIRRAAREFAVANYDLGRVCLPRQMAIFDGLLGAARARPAPQPA</sequence>
<dbReference type="AlphaFoldDB" id="A0A4Q0MLG2"/>
<dbReference type="PANTHER" id="PTHR46401">
    <property type="entry name" value="GLYCOSYLTRANSFERASE WBBK-RELATED"/>
    <property type="match status" value="1"/>
</dbReference>
<dbReference type="PANTHER" id="PTHR46401:SF2">
    <property type="entry name" value="GLYCOSYLTRANSFERASE WBBK-RELATED"/>
    <property type="match status" value="1"/>
</dbReference>
<evidence type="ECO:0000313" key="4">
    <source>
        <dbReference type="EMBL" id="RXF74571.1"/>
    </source>
</evidence>
<dbReference type="Gene3D" id="3.40.50.2000">
    <property type="entry name" value="Glycogen Phosphorylase B"/>
    <property type="match status" value="2"/>
</dbReference>
<dbReference type="EMBL" id="RYFI01000003">
    <property type="protein sequence ID" value="RXF74571.1"/>
    <property type="molecule type" value="Genomic_DNA"/>
</dbReference>
<proteinExistence type="predicted"/>
<gene>
    <name evidence="4" type="ORF">EK403_03995</name>
</gene>
<dbReference type="OrthoDB" id="9793726at2"/>
<protein>
    <submittedName>
        <fullName evidence="4">Glycosyltransferase</fullName>
    </submittedName>
</protein>
<organism evidence="4 5">
    <name type="scientific">Hansschlegelia zhihuaiae</name>
    <dbReference type="NCBI Taxonomy" id="405005"/>
    <lineage>
        <taxon>Bacteria</taxon>
        <taxon>Pseudomonadati</taxon>
        <taxon>Pseudomonadota</taxon>
        <taxon>Alphaproteobacteria</taxon>
        <taxon>Hyphomicrobiales</taxon>
        <taxon>Methylopilaceae</taxon>
        <taxon>Hansschlegelia</taxon>
    </lineage>
</organism>
<dbReference type="Pfam" id="PF12000">
    <property type="entry name" value="Glyco_trans_4_3"/>
    <property type="match status" value="1"/>
</dbReference>
<dbReference type="Pfam" id="PF00534">
    <property type="entry name" value="Glycos_transf_1"/>
    <property type="match status" value="1"/>
</dbReference>
<keyword evidence="1 4" id="KW-0808">Transferase</keyword>
<evidence type="ECO:0000256" key="1">
    <source>
        <dbReference type="ARBA" id="ARBA00022679"/>
    </source>
</evidence>
<evidence type="ECO:0000259" key="3">
    <source>
        <dbReference type="Pfam" id="PF12000"/>
    </source>
</evidence>
<evidence type="ECO:0000259" key="2">
    <source>
        <dbReference type="Pfam" id="PF00534"/>
    </source>
</evidence>
<dbReference type="SUPFAM" id="SSF53756">
    <property type="entry name" value="UDP-Glycosyltransferase/glycogen phosphorylase"/>
    <property type="match status" value="1"/>
</dbReference>
<evidence type="ECO:0000313" key="5">
    <source>
        <dbReference type="Proteomes" id="UP000289708"/>
    </source>
</evidence>
<dbReference type="GO" id="GO:0009103">
    <property type="term" value="P:lipopolysaccharide biosynthetic process"/>
    <property type="evidence" value="ECO:0007669"/>
    <property type="project" value="TreeGrafter"/>
</dbReference>
<dbReference type="GO" id="GO:0016757">
    <property type="term" value="F:glycosyltransferase activity"/>
    <property type="evidence" value="ECO:0007669"/>
    <property type="project" value="InterPro"/>
</dbReference>
<accession>A0A4Q0MLG2</accession>
<dbReference type="InterPro" id="IPR022623">
    <property type="entry name" value="Glyco_trans_4"/>
</dbReference>
<keyword evidence="5" id="KW-1185">Reference proteome</keyword>
<dbReference type="RefSeq" id="WP_128776221.1">
    <property type="nucleotide sequence ID" value="NZ_RYFI01000003.1"/>
</dbReference>